<name>A0A443Z0E4_9SPHI</name>
<organism evidence="2 3">
    <name type="scientific">Pedobacter chitinilyticus</name>
    <dbReference type="NCBI Taxonomy" id="2233776"/>
    <lineage>
        <taxon>Bacteria</taxon>
        <taxon>Pseudomonadati</taxon>
        <taxon>Bacteroidota</taxon>
        <taxon>Sphingobacteriia</taxon>
        <taxon>Sphingobacteriales</taxon>
        <taxon>Sphingobacteriaceae</taxon>
        <taxon>Pedobacter</taxon>
    </lineage>
</organism>
<keyword evidence="1" id="KW-0472">Membrane</keyword>
<sequence>MWHKLDDKKQKIVAIVLALVILYVAYVFSFKHAIEAYSLNKNLKKESSLQMEDAAYPHLNKKYNFYQKVLSDYRVKKEEVDTKIWQAVSDMAVSQQVKISYNPMPQVADTAAKSSAIHQQQFIFRGGYFHLVKLLDTLSKSEGLGKIAQLTITSPKNEGVKENANTLSMQLGLTAVER</sequence>
<feature type="transmembrane region" description="Helical" evidence="1">
    <location>
        <begin position="12"/>
        <end position="30"/>
    </location>
</feature>
<protein>
    <submittedName>
        <fullName evidence="2">Uncharacterized protein</fullName>
    </submittedName>
</protein>
<dbReference type="AlphaFoldDB" id="A0A443Z0E4"/>
<evidence type="ECO:0000313" key="2">
    <source>
        <dbReference type="EMBL" id="RWU09970.1"/>
    </source>
</evidence>
<dbReference type="RefSeq" id="WP_113645466.1">
    <property type="nucleotide sequence ID" value="NZ_QMHN01000001.1"/>
</dbReference>
<keyword evidence="1" id="KW-1133">Transmembrane helix</keyword>
<keyword evidence="3" id="KW-1185">Reference proteome</keyword>
<dbReference type="Proteomes" id="UP000284120">
    <property type="component" value="Unassembled WGS sequence"/>
</dbReference>
<evidence type="ECO:0000313" key="3">
    <source>
        <dbReference type="Proteomes" id="UP000284120"/>
    </source>
</evidence>
<dbReference type="OrthoDB" id="763585at2"/>
<accession>A0A443Z0E4</accession>
<proteinExistence type="predicted"/>
<comment type="caution">
    <text evidence="2">The sequence shown here is derived from an EMBL/GenBank/DDBJ whole genome shotgun (WGS) entry which is preliminary data.</text>
</comment>
<keyword evidence="1" id="KW-0812">Transmembrane</keyword>
<gene>
    <name evidence="2" type="ORF">DPV69_01085</name>
</gene>
<evidence type="ECO:0000256" key="1">
    <source>
        <dbReference type="SAM" id="Phobius"/>
    </source>
</evidence>
<reference evidence="2 3" key="1">
    <citation type="submission" date="2018-06" db="EMBL/GenBank/DDBJ databases">
        <title>Pedobacter endophyticus sp. nov., an endophytic bacterium isolated from a leaf of Triticum aestivum.</title>
        <authorList>
            <person name="Zhang L."/>
        </authorList>
    </citation>
    <scope>NUCLEOTIDE SEQUENCE [LARGE SCALE GENOMIC DNA]</scope>
    <source>
        <strain evidence="2 3">CM134L-2</strain>
    </source>
</reference>
<dbReference type="EMBL" id="SAYW01000001">
    <property type="protein sequence ID" value="RWU09970.1"/>
    <property type="molecule type" value="Genomic_DNA"/>
</dbReference>